<dbReference type="GO" id="GO:0006304">
    <property type="term" value="P:DNA modification"/>
    <property type="evidence" value="ECO:0007669"/>
    <property type="project" value="InterPro"/>
</dbReference>
<name>A0A3A1QZ38_9BACI</name>
<sequence length="1167" mass="135956">MNKTGLKNFAISARQELLKKVQSKALKIGISAENIQKANIESSDAVFIDGRQLSQEERIQREKLIERIKLIGFDRVMEEVAYTWFNRFTALRFMEVNNYLPTKVRVLSSVDANSAEPDMMKEAMSLDLDLDKEYIYDLKLNNSTEELFKYLIIKHCNDLNRYLPFMFEKIDDYTEILFPEGLLAKDSFLHEMTDVEKITEEDWSQIEIIGWLYQFYIAEEKDRVFANLKKNVKISKETLPAATQLFTPKWIVKYMVENSLGKIWVEGNPENNLKSQLKYFLEEATQEDQVKKELQKIRDSQKNPEEITFLDPSCGSGHILVYAFDIFYEMYIEKGYIPQEIPKLILEKNLYGLDIDDRAVQLASFAIMMKAREKSRRIFKEKVQLNVCAIQETNWITEEVIEFVSKNQMIVGNESVTNSLRNIAEKFWDAKEYGSIINVGPIDLDILYKLIHTLENVPTDLFDLLIKNKIKENLPNIIMQSKILSSRYSVVCTNPPYMGQSGMGPKLSKYVKDNFPDSKSDLGTVFMEVCSNLTCENGYFSIINIPSWMFLGSFEKLRRKLIENTTFSSLLHLGRGIFGADFGTTAFVIRNSIIQDYVGSYKRLFESQSAVDSLEKKENRFFTDVTYTNKQKNYLLINGSPITYWAKDIDLKIFKENSKLGELAEPKQGLATADNNRFLRQWHEVSYEKIGLGFKNSFEAQKSELKWFPYNKGGAFRRWFGNSEYVINWENDGYELRNYKNSVIRSPQFYFKEALTWSKVTIGGFSIRYIPNGYLFDVAGCSIFFDKESEDNIYYFLALLNSVVTKRILAFLSPTVNYEVGHIASIPIKYITNENVVSLSKECLDLTKNDWDSYETSWDFLQHPFLTYRNNENKINSAYKNWVKYTDYRFNKIKSNEEELNKFFISIYGLERDVSSDVQDKDITVNTANIERDVKSFLSYAIGCIFGRYSLDEEGLVYAGGDFDISKYNIISVDKDNIIPILPGAYFEDDIISKITEFVKESFGEGFQSENLEFIAEALGKKRGETAKETIRRYFLNDFYKDHVQTYKKRPIYWLFTSGKQKAFNCLIYMHRYDKTTLSRIRTDYLHEYQTRLDSEKQDLLQLIESDASTKEISNAKKELKTLDKKIEELKEYDELLHHMADMQMEIDLDDGVAVNYEKFKGLVAKI</sequence>
<dbReference type="InterPro" id="IPR029063">
    <property type="entry name" value="SAM-dependent_MTases_sf"/>
</dbReference>
<evidence type="ECO:0000256" key="6">
    <source>
        <dbReference type="SAM" id="Coils"/>
    </source>
</evidence>
<dbReference type="PANTHER" id="PTHR33841">
    <property type="entry name" value="DNA METHYLTRANSFERASE YEEA-RELATED"/>
    <property type="match status" value="1"/>
</dbReference>
<feature type="domain" description="Type II methyltransferase M.TaqI-like" evidence="7">
    <location>
        <begin position="348"/>
        <end position="577"/>
    </location>
</feature>
<dbReference type="NCBIfam" id="NF033452">
    <property type="entry name" value="BREX_1_MTaseX"/>
    <property type="match status" value="1"/>
</dbReference>
<organism evidence="8 9">
    <name type="scientific">Bacillus salacetis</name>
    <dbReference type="NCBI Taxonomy" id="2315464"/>
    <lineage>
        <taxon>Bacteria</taxon>
        <taxon>Bacillati</taxon>
        <taxon>Bacillota</taxon>
        <taxon>Bacilli</taxon>
        <taxon>Bacillales</taxon>
        <taxon>Bacillaceae</taxon>
        <taxon>Bacillus</taxon>
    </lineage>
</organism>
<evidence type="ECO:0000256" key="2">
    <source>
        <dbReference type="ARBA" id="ARBA00022603"/>
    </source>
</evidence>
<feature type="coiled-coil region" evidence="6">
    <location>
        <begin position="1086"/>
        <end position="1133"/>
    </location>
</feature>
<keyword evidence="2 8" id="KW-0489">Methyltransferase</keyword>
<dbReference type="Pfam" id="PF07669">
    <property type="entry name" value="Eco57I"/>
    <property type="match status" value="1"/>
</dbReference>
<dbReference type="OrthoDB" id="32195at2"/>
<dbReference type="EC" id="2.1.1.72" evidence="1"/>
<comment type="caution">
    <text evidence="8">The sequence shown here is derived from an EMBL/GenBank/DDBJ whole genome shotgun (WGS) entry which is preliminary data.</text>
</comment>
<evidence type="ECO:0000256" key="3">
    <source>
        <dbReference type="ARBA" id="ARBA00022679"/>
    </source>
</evidence>
<dbReference type="SUPFAM" id="SSF53335">
    <property type="entry name" value="S-adenosyl-L-methionine-dependent methyltransferases"/>
    <property type="match status" value="1"/>
</dbReference>
<evidence type="ECO:0000256" key="5">
    <source>
        <dbReference type="ARBA" id="ARBA00047942"/>
    </source>
</evidence>
<dbReference type="PANTHER" id="PTHR33841:SF1">
    <property type="entry name" value="DNA METHYLTRANSFERASE A"/>
    <property type="match status" value="1"/>
</dbReference>
<reference evidence="8 9" key="1">
    <citation type="submission" date="2018-09" db="EMBL/GenBank/DDBJ databases">
        <title>Bacillus saliacetes sp. nov., isolated from Thai shrimp paste (Ka-pi).</title>
        <authorList>
            <person name="Daroonpunt R."/>
            <person name="Tanasupawat S."/>
            <person name="Yiamsombut S."/>
        </authorList>
    </citation>
    <scope>NUCLEOTIDE SEQUENCE [LARGE SCALE GENOMIC DNA]</scope>
    <source>
        <strain evidence="8 9">SKP7-4</strain>
    </source>
</reference>
<evidence type="ECO:0000313" key="9">
    <source>
        <dbReference type="Proteomes" id="UP000265801"/>
    </source>
</evidence>
<comment type="catalytic activity">
    <reaction evidence="5">
        <text>a 2'-deoxyadenosine in DNA + S-adenosyl-L-methionine = an N(6)-methyl-2'-deoxyadenosine in DNA + S-adenosyl-L-homocysteine + H(+)</text>
        <dbReference type="Rhea" id="RHEA:15197"/>
        <dbReference type="Rhea" id="RHEA-COMP:12418"/>
        <dbReference type="Rhea" id="RHEA-COMP:12419"/>
        <dbReference type="ChEBI" id="CHEBI:15378"/>
        <dbReference type="ChEBI" id="CHEBI:57856"/>
        <dbReference type="ChEBI" id="CHEBI:59789"/>
        <dbReference type="ChEBI" id="CHEBI:90615"/>
        <dbReference type="ChEBI" id="CHEBI:90616"/>
        <dbReference type="EC" id="2.1.1.72"/>
    </reaction>
</comment>
<dbReference type="Gene3D" id="3.40.50.150">
    <property type="entry name" value="Vaccinia Virus protein VP39"/>
    <property type="match status" value="1"/>
</dbReference>
<gene>
    <name evidence="8" type="primary">pglX</name>
    <name evidence="8" type="ORF">D3H55_12400</name>
</gene>
<dbReference type="InterPro" id="IPR050953">
    <property type="entry name" value="N4_N6_ade-DNA_methylase"/>
</dbReference>
<dbReference type="RefSeq" id="WP_119547239.1">
    <property type="nucleotide sequence ID" value="NZ_QXIR01000016.1"/>
</dbReference>
<keyword evidence="6" id="KW-0175">Coiled coil</keyword>
<dbReference type="Proteomes" id="UP000265801">
    <property type="component" value="Unassembled WGS sequence"/>
</dbReference>
<dbReference type="PRINTS" id="PR00507">
    <property type="entry name" value="N12N6MTFRASE"/>
</dbReference>
<dbReference type="InterPro" id="IPR047939">
    <property type="entry name" value="BREX_1_PglX"/>
</dbReference>
<keyword evidence="9" id="KW-1185">Reference proteome</keyword>
<dbReference type="AlphaFoldDB" id="A0A3A1QZ38"/>
<evidence type="ECO:0000256" key="1">
    <source>
        <dbReference type="ARBA" id="ARBA00011900"/>
    </source>
</evidence>
<evidence type="ECO:0000313" key="8">
    <source>
        <dbReference type="EMBL" id="RIW32680.1"/>
    </source>
</evidence>
<evidence type="ECO:0000256" key="4">
    <source>
        <dbReference type="ARBA" id="ARBA00022691"/>
    </source>
</evidence>
<dbReference type="InterPro" id="IPR011639">
    <property type="entry name" value="MethylTrfase_TaqI-like_dom"/>
</dbReference>
<protein>
    <recommendedName>
        <fullName evidence="1">site-specific DNA-methyltransferase (adenine-specific)</fullName>
        <ecNumber evidence="1">2.1.1.72</ecNumber>
    </recommendedName>
</protein>
<dbReference type="GO" id="GO:0032259">
    <property type="term" value="P:methylation"/>
    <property type="evidence" value="ECO:0007669"/>
    <property type="project" value="UniProtKB-KW"/>
</dbReference>
<dbReference type="GO" id="GO:0009007">
    <property type="term" value="F:site-specific DNA-methyltransferase (adenine-specific) activity"/>
    <property type="evidence" value="ECO:0007669"/>
    <property type="project" value="UniProtKB-EC"/>
</dbReference>
<keyword evidence="4" id="KW-0949">S-adenosyl-L-methionine</keyword>
<keyword evidence="3 8" id="KW-0808">Transferase</keyword>
<evidence type="ECO:0000259" key="7">
    <source>
        <dbReference type="Pfam" id="PF07669"/>
    </source>
</evidence>
<accession>A0A3A1QZ38</accession>
<proteinExistence type="predicted"/>
<dbReference type="EMBL" id="QXIR01000016">
    <property type="protein sequence ID" value="RIW32680.1"/>
    <property type="molecule type" value="Genomic_DNA"/>
</dbReference>